<proteinExistence type="predicted"/>
<dbReference type="EMBL" id="BGPR01077555">
    <property type="protein sequence ID" value="GBL66226.1"/>
    <property type="molecule type" value="Genomic_DNA"/>
</dbReference>
<dbReference type="OrthoDB" id="427096at2759"/>
<organism evidence="1 2">
    <name type="scientific">Araneus ventricosus</name>
    <name type="common">Orbweaver spider</name>
    <name type="synonym">Epeira ventricosa</name>
    <dbReference type="NCBI Taxonomy" id="182803"/>
    <lineage>
        <taxon>Eukaryota</taxon>
        <taxon>Metazoa</taxon>
        <taxon>Ecdysozoa</taxon>
        <taxon>Arthropoda</taxon>
        <taxon>Chelicerata</taxon>
        <taxon>Arachnida</taxon>
        <taxon>Araneae</taxon>
        <taxon>Araneomorphae</taxon>
        <taxon>Entelegynae</taxon>
        <taxon>Araneoidea</taxon>
        <taxon>Araneidae</taxon>
        <taxon>Araneus</taxon>
    </lineage>
</organism>
<name>A0A4Y1ZSP3_ARAVE</name>
<dbReference type="Proteomes" id="UP000499080">
    <property type="component" value="Unassembled WGS sequence"/>
</dbReference>
<keyword evidence="2" id="KW-1185">Reference proteome</keyword>
<accession>A0A4Y1ZSP3</accession>
<protein>
    <submittedName>
        <fullName evidence="1">Uncharacterized protein</fullName>
    </submittedName>
</protein>
<evidence type="ECO:0000313" key="1">
    <source>
        <dbReference type="EMBL" id="GBL66226.1"/>
    </source>
</evidence>
<comment type="caution">
    <text evidence="1">The sequence shown here is derived from an EMBL/GenBank/DDBJ whole genome shotgun (WGS) entry which is preliminary data.</text>
</comment>
<sequence length="138" mass="16074">MTLKNLFSHGFDEILLLAGASPQLWPHESGGDRIINQLMYVPQGYAELRNATKPRLKEILLYFGRRGWSDLPMGRGVFIRDMCPVNTCQITIDKRAKADLILFKDRFTLPKRHVRPPEQVTPICVHFLEYEAYRERVM</sequence>
<gene>
    <name evidence="1" type="ORF">AVEN_139286_1</name>
</gene>
<dbReference type="AlphaFoldDB" id="A0A4Y1ZSP3"/>
<evidence type="ECO:0000313" key="2">
    <source>
        <dbReference type="Proteomes" id="UP000499080"/>
    </source>
</evidence>
<reference evidence="1 2" key="1">
    <citation type="journal article" date="2019" name="Sci. Rep.">
        <title>Orb-weaving spider Araneus ventricosus genome elucidates the spidroin gene catalogue.</title>
        <authorList>
            <person name="Kono N."/>
            <person name="Nakamura H."/>
            <person name="Ohtoshi R."/>
            <person name="Moran D.A.P."/>
            <person name="Shinohara A."/>
            <person name="Yoshida Y."/>
            <person name="Fujiwara M."/>
            <person name="Mori M."/>
            <person name="Tomita M."/>
            <person name="Arakawa K."/>
        </authorList>
    </citation>
    <scope>NUCLEOTIDE SEQUENCE [LARGE SCALE GENOMIC DNA]</scope>
</reference>